<name>A0A5A5TA81_9CHLR</name>
<dbReference type="AlphaFoldDB" id="A0A5A5TA81"/>
<dbReference type="Proteomes" id="UP000322530">
    <property type="component" value="Unassembled WGS sequence"/>
</dbReference>
<keyword evidence="1" id="KW-0472">Membrane</keyword>
<organism evidence="2 3">
    <name type="scientific">Dictyobacter arantiisoli</name>
    <dbReference type="NCBI Taxonomy" id="2014874"/>
    <lineage>
        <taxon>Bacteria</taxon>
        <taxon>Bacillati</taxon>
        <taxon>Chloroflexota</taxon>
        <taxon>Ktedonobacteria</taxon>
        <taxon>Ktedonobacterales</taxon>
        <taxon>Dictyobacteraceae</taxon>
        <taxon>Dictyobacter</taxon>
    </lineage>
</organism>
<dbReference type="RefSeq" id="WP_149401247.1">
    <property type="nucleotide sequence ID" value="NZ_BIXY01000020.1"/>
</dbReference>
<evidence type="ECO:0000313" key="3">
    <source>
        <dbReference type="Proteomes" id="UP000322530"/>
    </source>
</evidence>
<feature type="transmembrane region" description="Helical" evidence="1">
    <location>
        <begin position="64"/>
        <end position="87"/>
    </location>
</feature>
<dbReference type="OrthoDB" id="343560at2"/>
<accession>A0A5A5TA81</accession>
<feature type="transmembrane region" description="Helical" evidence="1">
    <location>
        <begin position="31"/>
        <end position="52"/>
    </location>
</feature>
<evidence type="ECO:0000256" key="1">
    <source>
        <dbReference type="SAM" id="Phobius"/>
    </source>
</evidence>
<keyword evidence="1" id="KW-1133">Transmembrane helix</keyword>
<comment type="caution">
    <text evidence="2">The sequence shown here is derived from an EMBL/GenBank/DDBJ whole genome shotgun (WGS) entry which is preliminary data.</text>
</comment>
<keyword evidence="3" id="KW-1185">Reference proteome</keyword>
<keyword evidence="1" id="KW-0812">Transmembrane</keyword>
<feature type="transmembrane region" description="Helical" evidence="1">
    <location>
        <begin position="99"/>
        <end position="120"/>
    </location>
</feature>
<gene>
    <name evidence="2" type="ORF">KDI_18210</name>
</gene>
<proteinExistence type="predicted"/>
<sequence>MISGAHGVGVLDGGPDLPFLGWSTQGGDLRIAHFVELHALQVLPFIGWFLSAKHFPHLRTAHRVALVWTLCLGHRGLVVSLLGQALRGQSSIAPDMLTWLTWGGVVSATVIVAAAVVLHVRLNTAHSTRLVA</sequence>
<dbReference type="EMBL" id="BIXY01000020">
    <property type="protein sequence ID" value="GCF08257.1"/>
    <property type="molecule type" value="Genomic_DNA"/>
</dbReference>
<reference evidence="2 3" key="1">
    <citation type="submission" date="2019-01" db="EMBL/GenBank/DDBJ databases">
        <title>Draft genome sequence of Dictyobacter sp. Uno17.</title>
        <authorList>
            <person name="Wang C.M."/>
            <person name="Zheng Y."/>
            <person name="Sakai Y."/>
            <person name="Abe K."/>
            <person name="Yokota A."/>
            <person name="Yabe S."/>
        </authorList>
    </citation>
    <scope>NUCLEOTIDE SEQUENCE [LARGE SCALE GENOMIC DNA]</scope>
    <source>
        <strain evidence="2 3">Uno17</strain>
    </source>
</reference>
<protein>
    <submittedName>
        <fullName evidence="2">Uncharacterized protein</fullName>
    </submittedName>
</protein>
<evidence type="ECO:0000313" key="2">
    <source>
        <dbReference type="EMBL" id="GCF08257.1"/>
    </source>
</evidence>